<organism evidence="3 4">
    <name type="scientific">Magnetofaba australis IT-1</name>
    <dbReference type="NCBI Taxonomy" id="1434232"/>
    <lineage>
        <taxon>Bacteria</taxon>
        <taxon>Pseudomonadati</taxon>
        <taxon>Pseudomonadota</taxon>
        <taxon>Magnetococcia</taxon>
        <taxon>Magnetococcales</taxon>
        <taxon>Magnetococcaceae</taxon>
        <taxon>Magnetofaba</taxon>
    </lineage>
</organism>
<keyword evidence="4" id="KW-1185">Reference proteome</keyword>
<evidence type="ECO:0008006" key="5">
    <source>
        <dbReference type="Google" id="ProtNLM"/>
    </source>
</evidence>
<name>A0A1Y2K3B5_9PROT</name>
<reference evidence="3 4" key="1">
    <citation type="journal article" date="2016" name="BMC Genomics">
        <title>Combined genomic and structural analyses of a cultured magnetotactic bacterium reveals its niche adaptation to a dynamic environment.</title>
        <authorList>
            <person name="Araujo A.C."/>
            <person name="Morillo V."/>
            <person name="Cypriano J."/>
            <person name="Teixeira L.C."/>
            <person name="Leao P."/>
            <person name="Lyra S."/>
            <person name="Almeida L.G."/>
            <person name="Bazylinski D.A."/>
            <person name="Vasconcellos A.T."/>
            <person name="Abreu F."/>
            <person name="Lins U."/>
        </authorList>
    </citation>
    <scope>NUCLEOTIDE SEQUENCE [LARGE SCALE GENOMIC DNA]</scope>
    <source>
        <strain evidence="3 4">IT-1</strain>
    </source>
</reference>
<accession>A0A1Y2K3B5</accession>
<sequence>MSAARSFKRGALAALGSLCISATAWADAAPPPISKVALFTSGVGYFEREGEIPAGQPIALKFQRDQINDVLKSLLLQSLDGGPVGAVSYPAKEPLARRLEALPINPQELTGLADLLNQLRGAPVRVTYGPESVSGRLLGVDKRPLPGPGDTQTVEDWSVNLSVSGALRAVPLLDVREIRLEDAALRDQLTRGLALLDDARARKTHTLTLRFPGNGTRRARIGYVTEAPIWKTSYRLVAREDGQAYLQGWAMVENPSDSDWRDVSLSLVSGRPISFIQDLYTPQYAQRPRIDAPKPPPPPLRMMAKNAKPMRARNFAPQMEMMADEAMAGAPAIDAAVADITPVAQALRAGPAYRFDVAHVELMRGQAAMLPIIGQEIPAEAVSVIRRDERRDHPWLGLRLKNSFGTHLPAGPVTVWRAGLYAGDAQLPDLIPGGEQLLTHGLDMKVTLQPPKSSGERRITGGRIVDGALWIRHKRQRSESYTARNDDDRERLLVIERTLRPGWRIAHSSSAPTTLDDGALAFSWPLAAGSSGRFEVVEERDESERFALLNGAPSRLLAWATDGAFSETLRAALRRAAQLKGEEARLEQAMQESRDRAEEHRQDQARVRENLQAAPRQSRFYERTLQKLDDLETRIEQESQAQQKLAGEQQAARDKLATYIRELDIPG</sequence>
<dbReference type="EMBL" id="LVJN01000020">
    <property type="protein sequence ID" value="OSM01525.1"/>
    <property type="molecule type" value="Genomic_DNA"/>
</dbReference>
<gene>
    <name evidence="3" type="ORF">MAIT1_01513</name>
</gene>
<proteinExistence type="predicted"/>
<dbReference type="STRING" id="1434232.MAIT1_01513"/>
<feature type="signal peptide" evidence="2">
    <location>
        <begin position="1"/>
        <end position="26"/>
    </location>
</feature>
<protein>
    <recommendedName>
        <fullName evidence="5">DUF4139 domain-containing protein</fullName>
    </recommendedName>
</protein>
<dbReference type="RefSeq" id="WP_085443406.1">
    <property type="nucleotide sequence ID" value="NZ_LVJN01000020.1"/>
</dbReference>
<dbReference type="OrthoDB" id="580912at2"/>
<evidence type="ECO:0000256" key="1">
    <source>
        <dbReference type="SAM" id="MobiDB-lite"/>
    </source>
</evidence>
<feature type="chain" id="PRO_5013299621" description="DUF4139 domain-containing protein" evidence="2">
    <location>
        <begin position="27"/>
        <end position="667"/>
    </location>
</feature>
<dbReference type="AlphaFoldDB" id="A0A1Y2K3B5"/>
<evidence type="ECO:0000313" key="3">
    <source>
        <dbReference type="EMBL" id="OSM01525.1"/>
    </source>
</evidence>
<comment type="caution">
    <text evidence="3">The sequence shown here is derived from an EMBL/GenBank/DDBJ whole genome shotgun (WGS) entry which is preliminary data.</text>
</comment>
<evidence type="ECO:0000256" key="2">
    <source>
        <dbReference type="SAM" id="SignalP"/>
    </source>
</evidence>
<keyword evidence="2" id="KW-0732">Signal</keyword>
<dbReference type="Proteomes" id="UP000194003">
    <property type="component" value="Unassembled WGS sequence"/>
</dbReference>
<feature type="region of interest" description="Disordered" evidence="1">
    <location>
        <begin position="585"/>
        <end position="613"/>
    </location>
</feature>
<feature type="compositionally biased region" description="Basic and acidic residues" evidence="1">
    <location>
        <begin position="585"/>
        <end position="609"/>
    </location>
</feature>
<evidence type="ECO:0000313" key="4">
    <source>
        <dbReference type="Proteomes" id="UP000194003"/>
    </source>
</evidence>